<evidence type="ECO:0000313" key="2">
    <source>
        <dbReference type="EMBL" id="GGJ38696.1"/>
    </source>
</evidence>
<dbReference type="GO" id="GO:0003824">
    <property type="term" value="F:catalytic activity"/>
    <property type="evidence" value="ECO:0007669"/>
    <property type="project" value="UniProtKB-ARBA"/>
</dbReference>
<reference evidence="2" key="1">
    <citation type="journal article" date="2014" name="Int. J. Syst. Evol. Microbiol.">
        <title>Complete genome sequence of Corynebacterium casei LMG S-19264T (=DSM 44701T), isolated from a smear-ripened cheese.</title>
        <authorList>
            <consortium name="US DOE Joint Genome Institute (JGI-PGF)"/>
            <person name="Walter F."/>
            <person name="Albersmeier A."/>
            <person name="Kalinowski J."/>
            <person name="Ruckert C."/>
        </authorList>
    </citation>
    <scope>NUCLEOTIDE SEQUENCE</scope>
    <source>
        <strain evidence="2">JCM 3086</strain>
    </source>
</reference>
<evidence type="ECO:0000313" key="3">
    <source>
        <dbReference type="Proteomes" id="UP000657574"/>
    </source>
</evidence>
<proteinExistence type="predicted"/>
<dbReference type="RefSeq" id="WP_229840897.1">
    <property type="nucleotide sequence ID" value="NZ_BMQA01000023.1"/>
</dbReference>
<reference evidence="2" key="2">
    <citation type="submission" date="2020-09" db="EMBL/GenBank/DDBJ databases">
        <authorList>
            <person name="Sun Q."/>
            <person name="Ohkuma M."/>
        </authorList>
    </citation>
    <scope>NUCLEOTIDE SEQUENCE</scope>
    <source>
        <strain evidence="2">JCM 3086</strain>
    </source>
</reference>
<dbReference type="EMBL" id="BMQA01000023">
    <property type="protein sequence ID" value="GGJ38696.1"/>
    <property type="molecule type" value="Genomic_DNA"/>
</dbReference>
<comment type="caution">
    <text evidence="2">The sequence shown here is derived from an EMBL/GenBank/DDBJ whole genome shotgun (WGS) entry which is preliminary data.</text>
</comment>
<evidence type="ECO:0000259" key="1">
    <source>
        <dbReference type="Pfam" id="PF12697"/>
    </source>
</evidence>
<accession>A0A917L278</accession>
<keyword evidence="3" id="KW-1185">Reference proteome</keyword>
<gene>
    <name evidence="2" type="ORF">GCM10010121_057250</name>
</gene>
<sequence>MYAAPAWGEGPPFDVRDELSAVTAPTLVLVGEDDFICGPRWARMIHEGIPGSRLVVLDRTGHLGHLEHPEEFAMAVVEFLASASGSAQ</sequence>
<dbReference type="Proteomes" id="UP000657574">
    <property type="component" value="Unassembled WGS sequence"/>
</dbReference>
<feature type="domain" description="AB hydrolase-1" evidence="1">
    <location>
        <begin position="12"/>
        <end position="73"/>
    </location>
</feature>
<dbReference type="PANTHER" id="PTHR43798">
    <property type="entry name" value="MONOACYLGLYCEROL LIPASE"/>
    <property type="match status" value="1"/>
</dbReference>
<protein>
    <recommendedName>
        <fullName evidence="1">AB hydrolase-1 domain-containing protein</fullName>
    </recommendedName>
</protein>
<dbReference type="SUPFAM" id="SSF53474">
    <property type="entry name" value="alpha/beta-Hydrolases"/>
    <property type="match status" value="1"/>
</dbReference>
<dbReference type="GO" id="GO:0016020">
    <property type="term" value="C:membrane"/>
    <property type="evidence" value="ECO:0007669"/>
    <property type="project" value="TreeGrafter"/>
</dbReference>
<name>A0A917L278_9ACTN</name>
<dbReference type="AlphaFoldDB" id="A0A917L278"/>
<organism evidence="2 3">
    <name type="scientific">Streptomyces brasiliensis</name>
    <dbReference type="NCBI Taxonomy" id="1954"/>
    <lineage>
        <taxon>Bacteria</taxon>
        <taxon>Bacillati</taxon>
        <taxon>Actinomycetota</taxon>
        <taxon>Actinomycetes</taxon>
        <taxon>Kitasatosporales</taxon>
        <taxon>Streptomycetaceae</taxon>
        <taxon>Streptomyces</taxon>
    </lineage>
</organism>
<dbReference type="InterPro" id="IPR050266">
    <property type="entry name" value="AB_hydrolase_sf"/>
</dbReference>
<dbReference type="Gene3D" id="3.40.50.1820">
    <property type="entry name" value="alpha/beta hydrolase"/>
    <property type="match status" value="1"/>
</dbReference>
<dbReference type="InterPro" id="IPR000073">
    <property type="entry name" value="AB_hydrolase_1"/>
</dbReference>
<dbReference type="PANTHER" id="PTHR43798:SF33">
    <property type="entry name" value="HYDROLASE, PUTATIVE (AFU_ORTHOLOGUE AFUA_2G14860)-RELATED"/>
    <property type="match status" value="1"/>
</dbReference>
<dbReference type="Pfam" id="PF12697">
    <property type="entry name" value="Abhydrolase_6"/>
    <property type="match status" value="1"/>
</dbReference>
<dbReference type="InterPro" id="IPR029058">
    <property type="entry name" value="AB_hydrolase_fold"/>
</dbReference>